<feature type="domain" description="HTH lysR-type" evidence="6">
    <location>
        <begin position="3"/>
        <end position="60"/>
    </location>
</feature>
<sequence>MTPSLRQMRFLCALANELHFGRAAAACNVTQSTLSSGLKDLEAALGVTLAERGNRHVILTPIGEEIAVRARGVVAAAEDISELAARHAGPLSGDLRLGAIPTIGPYLIPAALSHLRQSFPDLKLYLREELTESLLAGLRAGRLDAALIALPFETGELVTEQLFDDGYQLAAPRGHDLTSAQAIDGRELADQHLLLLERGHCLQGHALQAIPEVALPADESFAATSLTTLLAMVQEGIGLTLIPQLAIDAGIAGAHEVALAPLQRTCPRHVVLAWRPTSPREAEFRALSEAFRNARADMAVGSGSRPNR</sequence>
<dbReference type="InterPro" id="IPR036388">
    <property type="entry name" value="WH-like_DNA-bd_sf"/>
</dbReference>
<dbReference type="GO" id="GO:0003677">
    <property type="term" value="F:DNA binding"/>
    <property type="evidence" value="ECO:0007669"/>
    <property type="project" value="UniProtKB-KW"/>
</dbReference>
<dbReference type="Pfam" id="PF00126">
    <property type="entry name" value="HTH_1"/>
    <property type="match status" value="1"/>
</dbReference>
<dbReference type="InterPro" id="IPR000847">
    <property type="entry name" value="LysR_HTH_N"/>
</dbReference>
<dbReference type="GO" id="GO:0003700">
    <property type="term" value="F:DNA-binding transcription factor activity"/>
    <property type="evidence" value="ECO:0007669"/>
    <property type="project" value="InterPro"/>
</dbReference>
<dbReference type="SUPFAM" id="SSF53850">
    <property type="entry name" value="Periplasmic binding protein-like II"/>
    <property type="match status" value="1"/>
</dbReference>
<dbReference type="PROSITE" id="PS50931">
    <property type="entry name" value="HTH_LYSR"/>
    <property type="match status" value="1"/>
</dbReference>
<dbReference type="Gene3D" id="3.40.190.10">
    <property type="entry name" value="Periplasmic binding protein-like II"/>
    <property type="match status" value="2"/>
</dbReference>
<dbReference type="InterPro" id="IPR036390">
    <property type="entry name" value="WH_DNA-bd_sf"/>
</dbReference>
<reference evidence="7" key="2">
    <citation type="journal article" date="2020" name="Microorganisms">
        <title>Osmotic Adaptation and Compatible Solute Biosynthesis of Phototrophic Bacteria as Revealed from Genome Analyses.</title>
        <authorList>
            <person name="Imhoff J.F."/>
            <person name="Rahn T."/>
            <person name="Kunzel S."/>
            <person name="Keller A."/>
            <person name="Neulinger S.C."/>
        </authorList>
    </citation>
    <scope>NUCLEOTIDE SEQUENCE</scope>
    <source>
        <strain evidence="7">DSM 9154</strain>
    </source>
</reference>
<keyword evidence="4" id="KW-0010">Activator</keyword>
<dbReference type="Proteomes" id="UP000778970">
    <property type="component" value="Unassembled WGS sequence"/>
</dbReference>
<accession>A0A934V0S9</accession>
<dbReference type="RefSeq" id="WP_027288628.1">
    <property type="nucleotide sequence ID" value="NZ_NRRE01000026.1"/>
</dbReference>
<gene>
    <name evidence="7" type="ORF">CKO21_13525</name>
</gene>
<comment type="caution">
    <text evidence="7">The sequence shown here is derived from an EMBL/GenBank/DDBJ whole genome shotgun (WGS) entry which is preliminary data.</text>
</comment>
<name>A0A934V0S9_9PROT</name>
<dbReference type="GO" id="GO:0032993">
    <property type="term" value="C:protein-DNA complex"/>
    <property type="evidence" value="ECO:0007669"/>
    <property type="project" value="TreeGrafter"/>
</dbReference>
<organism evidence="7 8">
    <name type="scientific">Rhodovibrio salinarum</name>
    <dbReference type="NCBI Taxonomy" id="1087"/>
    <lineage>
        <taxon>Bacteria</taxon>
        <taxon>Pseudomonadati</taxon>
        <taxon>Pseudomonadota</taxon>
        <taxon>Alphaproteobacteria</taxon>
        <taxon>Rhodospirillales</taxon>
        <taxon>Rhodovibrionaceae</taxon>
        <taxon>Rhodovibrio</taxon>
    </lineage>
</organism>
<evidence type="ECO:0000256" key="4">
    <source>
        <dbReference type="ARBA" id="ARBA00023159"/>
    </source>
</evidence>
<dbReference type="PANTHER" id="PTHR30346">
    <property type="entry name" value="TRANSCRIPTIONAL DUAL REGULATOR HCAR-RELATED"/>
    <property type="match status" value="1"/>
</dbReference>
<keyword evidence="5" id="KW-0804">Transcription</keyword>
<evidence type="ECO:0000256" key="3">
    <source>
        <dbReference type="ARBA" id="ARBA00023125"/>
    </source>
</evidence>
<reference evidence="7" key="1">
    <citation type="submission" date="2017-08" db="EMBL/GenBank/DDBJ databases">
        <authorList>
            <person name="Imhoff J.F."/>
            <person name="Rahn T."/>
            <person name="Kuenzel S."/>
            <person name="Neulinger S.C."/>
        </authorList>
    </citation>
    <scope>NUCLEOTIDE SEQUENCE</scope>
    <source>
        <strain evidence="7">DSM 9154</strain>
    </source>
</reference>
<evidence type="ECO:0000259" key="6">
    <source>
        <dbReference type="PROSITE" id="PS50931"/>
    </source>
</evidence>
<comment type="similarity">
    <text evidence="1">Belongs to the LysR transcriptional regulatory family.</text>
</comment>
<dbReference type="SUPFAM" id="SSF46785">
    <property type="entry name" value="Winged helix' DNA-binding domain"/>
    <property type="match status" value="1"/>
</dbReference>
<dbReference type="AlphaFoldDB" id="A0A934V0S9"/>
<evidence type="ECO:0000256" key="1">
    <source>
        <dbReference type="ARBA" id="ARBA00009437"/>
    </source>
</evidence>
<dbReference type="EMBL" id="NRRE01000026">
    <property type="protein sequence ID" value="MBK1698263.1"/>
    <property type="molecule type" value="Genomic_DNA"/>
</dbReference>
<dbReference type="Gene3D" id="1.10.10.10">
    <property type="entry name" value="Winged helix-like DNA-binding domain superfamily/Winged helix DNA-binding domain"/>
    <property type="match status" value="1"/>
</dbReference>
<proteinExistence type="inferred from homology"/>
<keyword evidence="8" id="KW-1185">Reference proteome</keyword>
<protein>
    <submittedName>
        <fullName evidence="7">Hydrogen peroxide-inducible genes activator</fullName>
    </submittedName>
</protein>
<dbReference type="CDD" id="cd08411">
    <property type="entry name" value="PBP2_OxyR"/>
    <property type="match status" value="1"/>
</dbReference>
<dbReference type="InterPro" id="IPR005119">
    <property type="entry name" value="LysR_subst-bd"/>
</dbReference>
<dbReference type="PANTHER" id="PTHR30346:SF26">
    <property type="entry name" value="HYDROGEN PEROXIDE-INDUCIBLE GENES ACTIVATOR"/>
    <property type="match status" value="1"/>
</dbReference>
<keyword evidence="2" id="KW-0805">Transcription regulation</keyword>
<evidence type="ECO:0000256" key="5">
    <source>
        <dbReference type="ARBA" id="ARBA00023163"/>
    </source>
</evidence>
<evidence type="ECO:0000313" key="8">
    <source>
        <dbReference type="Proteomes" id="UP000778970"/>
    </source>
</evidence>
<evidence type="ECO:0000313" key="7">
    <source>
        <dbReference type="EMBL" id="MBK1698263.1"/>
    </source>
</evidence>
<keyword evidence="3" id="KW-0238">DNA-binding</keyword>
<dbReference type="FunFam" id="1.10.10.10:FF:000001">
    <property type="entry name" value="LysR family transcriptional regulator"/>
    <property type="match status" value="1"/>
</dbReference>
<evidence type="ECO:0000256" key="2">
    <source>
        <dbReference type="ARBA" id="ARBA00023015"/>
    </source>
</evidence>
<dbReference type="Pfam" id="PF03466">
    <property type="entry name" value="LysR_substrate"/>
    <property type="match status" value="1"/>
</dbReference>